<protein>
    <recommendedName>
        <fullName evidence="2">Resolvase HTH domain-containing protein</fullName>
    </recommendedName>
</protein>
<dbReference type="Pfam" id="PF02796">
    <property type="entry name" value="HTH_7"/>
    <property type="match status" value="1"/>
</dbReference>
<reference evidence="3" key="1">
    <citation type="journal article" date="2014" name="Front. Microbiol.">
        <title>High frequency of phylogenetically diverse reductive dehalogenase-homologous genes in deep subseafloor sedimentary metagenomes.</title>
        <authorList>
            <person name="Kawai M."/>
            <person name="Futagami T."/>
            <person name="Toyoda A."/>
            <person name="Takaki Y."/>
            <person name="Nishi S."/>
            <person name="Hori S."/>
            <person name="Arai W."/>
            <person name="Tsubouchi T."/>
            <person name="Morono Y."/>
            <person name="Uchiyama I."/>
            <person name="Ito T."/>
            <person name="Fujiyama A."/>
            <person name="Inagaki F."/>
            <person name="Takami H."/>
        </authorList>
    </citation>
    <scope>NUCLEOTIDE SEQUENCE</scope>
    <source>
        <strain evidence="3">Expedition CK06-06</strain>
    </source>
</reference>
<feature type="domain" description="Resolvase HTH" evidence="2">
    <location>
        <begin position="7"/>
        <end position="38"/>
    </location>
</feature>
<evidence type="ECO:0000259" key="2">
    <source>
        <dbReference type="Pfam" id="PF02796"/>
    </source>
</evidence>
<sequence length="104" mass="12172">MYSQTQSERTLRARHLRAKGESIGNIAKDLNFSKSTVYGWVKDIEKANESHERTKRIVRTNETNRTNERTNERTLKTNSELKGNRSHRKNYTLFSSVSGKRRTN</sequence>
<feature type="region of interest" description="Disordered" evidence="1">
    <location>
        <begin position="60"/>
        <end position="104"/>
    </location>
</feature>
<evidence type="ECO:0000313" key="3">
    <source>
        <dbReference type="EMBL" id="GAH90538.1"/>
    </source>
</evidence>
<proteinExistence type="predicted"/>
<name>X1L8T3_9ZZZZ</name>
<dbReference type="Gene3D" id="1.10.10.10">
    <property type="entry name" value="Winged helix-like DNA-binding domain superfamily/Winged helix DNA-binding domain"/>
    <property type="match status" value="1"/>
</dbReference>
<dbReference type="EMBL" id="BARV01000930">
    <property type="protein sequence ID" value="GAH90538.1"/>
    <property type="molecule type" value="Genomic_DNA"/>
</dbReference>
<evidence type="ECO:0000256" key="1">
    <source>
        <dbReference type="SAM" id="MobiDB-lite"/>
    </source>
</evidence>
<dbReference type="AlphaFoldDB" id="X1L8T3"/>
<accession>X1L8T3</accession>
<gene>
    <name evidence="3" type="ORF">S06H3_02985</name>
</gene>
<dbReference type="GO" id="GO:0003677">
    <property type="term" value="F:DNA binding"/>
    <property type="evidence" value="ECO:0007669"/>
    <property type="project" value="InterPro"/>
</dbReference>
<feature type="non-terminal residue" evidence="3">
    <location>
        <position position="104"/>
    </location>
</feature>
<feature type="compositionally biased region" description="Basic and acidic residues" evidence="1">
    <location>
        <begin position="65"/>
        <end position="75"/>
    </location>
</feature>
<organism evidence="3">
    <name type="scientific">marine sediment metagenome</name>
    <dbReference type="NCBI Taxonomy" id="412755"/>
    <lineage>
        <taxon>unclassified sequences</taxon>
        <taxon>metagenomes</taxon>
        <taxon>ecological metagenomes</taxon>
    </lineage>
</organism>
<dbReference type="GO" id="GO:0000150">
    <property type="term" value="F:DNA strand exchange activity"/>
    <property type="evidence" value="ECO:0007669"/>
    <property type="project" value="InterPro"/>
</dbReference>
<dbReference type="InterPro" id="IPR006120">
    <property type="entry name" value="Resolvase_HTH_dom"/>
</dbReference>
<comment type="caution">
    <text evidence="3">The sequence shown here is derived from an EMBL/GenBank/DDBJ whole genome shotgun (WGS) entry which is preliminary data.</text>
</comment>
<dbReference type="InterPro" id="IPR036388">
    <property type="entry name" value="WH-like_DNA-bd_sf"/>
</dbReference>
<dbReference type="InterPro" id="IPR009057">
    <property type="entry name" value="Homeodomain-like_sf"/>
</dbReference>
<dbReference type="SUPFAM" id="SSF46689">
    <property type="entry name" value="Homeodomain-like"/>
    <property type="match status" value="1"/>
</dbReference>